<reference evidence="2 3" key="2">
    <citation type="journal article" date="2012" name="Eukaryot. Cell">
        <title>Genome update of Botrytis cinerea strains B05.10 and T4.</title>
        <authorList>
            <person name="Staats M."/>
            <person name="van Kan J.A."/>
        </authorList>
    </citation>
    <scope>NUCLEOTIDE SEQUENCE [LARGE SCALE GENOMIC DNA]</scope>
    <source>
        <strain evidence="2 3">B05.10</strain>
    </source>
</reference>
<gene>
    <name evidence="2" type="ORF">BCIN_01g03910</name>
</gene>
<feature type="chain" id="PRO_5016821985" evidence="1">
    <location>
        <begin position="20"/>
        <end position="116"/>
    </location>
</feature>
<organism evidence="2 3">
    <name type="scientific">Botryotinia fuckeliana (strain B05.10)</name>
    <name type="common">Noble rot fungus</name>
    <name type="synonym">Botrytis cinerea</name>
    <dbReference type="NCBI Taxonomy" id="332648"/>
    <lineage>
        <taxon>Eukaryota</taxon>
        <taxon>Fungi</taxon>
        <taxon>Dikarya</taxon>
        <taxon>Ascomycota</taxon>
        <taxon>Pezizomycotina</taxon>
        <taxon>Leotiomycetes</taxon>
        <taxon>Helotiales</taxon>
        <taxon>Sclerotiniaceae</taxon>
        <taxon>Botrytis</taxon>
    </lineage>
</organism>
<dbReference type="VEuPathDB" id="FungiDB:Bcin01g03910"/>
<reference evidence="2 3" key="3">
    <citation type="journal article" date="2017" name="Mol. Plant Pathol.">
        <title>A gapless genome sequence of the fungus Botrytis cinerea.</title>
        <authorList>
            <person name="Van Kan J.A."/>
            <person name="Stassen J.H."/>
            <person name="Mosbach A."/>
            <person name="Van Der Lee T.A."/>
            <person name="Faino L."/>
            <person name="Farmer A.D."/>
            <person name="Papasotiriou D.G."/>
            <person name="Zhou S."/>
            <person name="Seidl M.F."/>
            <person name="Cottam E."/>
            <person name="Edel D."/>
            <person name="Hahn M."/>
            <person name="Schwartz D.C."/>
            <person name="Dietrich R.A."/>
            <person name="Widdison S."/>
            <person name="Scalliet G."/>
        </authorList>
    </citation>
    <scope>NUCLEOTIDE SEQUENCE [LARGE SCALE GENOMIC DNA]</scope>
    <source>
        <strain evidence="2 3">B05.10</strain>
    </source>
</reference>
<keyword evidence="1" id="KW-0732">Signal</keyword>
<feature type="signal peptide" evidence="1">
    <location>
        <begin position="1"/>
        <end position="19"/>
    </location>
</feature>
<name>A0A384J595_BOTFB</name>
<accession>A0A384J595</accession>
<dbReference type="AlphaFoldDB" id="A0A384J595"/>
<dbReference type="EMBL" id="CP009805">
    <property type="protein sequence ID" value="ATZ45644.1"/>
    <property type="molecule type" value="Genomic_DNA"/>
</dbReference>
<sequence length="116" mass="12629">MKVFVITLIVTALSAIGMAQVGPCLNQYLSTECILTARISLKSDLEPTLMGELEITVTAREMVYAILRGLEQMVVLRLPVINILARGYSQGSLCSQRTRACTEKAVISLALEQTIA</sequence>
<reference evidence="2 3" key="1">
    <citation type="journal article" date="2011" name="PLoS Genet.">
        <title>Genomic analysis of the necrotrophic fungal pathogens Sclerotinia sclerotiorum and Botrytis cinerea.</title>
        <authorList>
            <person name="Amselem J."/>
            <person name="Cuomo C.A."/>
            <person name="van Kan J.A."/>
            <person name="Viaud M."/>
            <person name="Benito E.P."/>
            <person name="Couloux A."/>
            <person name="Coutinho P.M."/>
            <person name="de Vries R.P."/>
            <person name="Dyer P.S."/>
            <person name="Fillinger S."/>
            <person name="Fournier E."/>
            <person name="Gout L."/>
            <person name="Hahn M."/>
            <person name="Kohn L."/>
            <person name="Lapalu N."/>
            <person name="Plummer K.M."/>
            <person name="Pradier J.M."/>
            <person name="Quevillon E."/>
            <person name="Sharon A."/>
            <person name="Simon A."/>
            <person name="ten Have A."/>
            <person name="Tudzynski B."/>
            <person name="Tudzynski P."/>
            <person name="Wincker P."/>
            <person name="Andrew M."/>
            <person name="Anthouard V."/>
            <person name="Beever R.E."/>
            <person name="Beffa R."/>
            <person name="Benoit I."/>
            <person name="Bouzid O."/>
            <person name="Brault B."/>
            <person name="Chen Z."/>
            <person name="Choquer M."/>
            <person name="Collemare J."/>
            <person name="Cotton P."/>
            <person name="Danchin E.G."/>
            <person name="Da Silva C."/>
            <person name="Gautier A."/>
            <person name="Giraud C."/>
            <person name="Giraud T."/>
            <person name="Gonzalez C."/>
            <person name="Grossetete S."/>
            <person name="Guldener U."/>
            <person name="Henrissat B."/>
            <person name="Howlett B.J."/>
            <person name="Kodira C."/>
            <person name="Kretschmer M."/>
            <person name="Lappartient A."/>
            <person name="Leroch M."/>
            <person name="Levis C."/>
            <person name="Mauceli E."/>
            <person name="Neuveglise C."/>
            <person name="Oeser B."/>
            <person name="Pearson M."/>
            <person name="Poulain J."/>
            <person name="Poussereau N."/>
            <person name="Quesneville H."/>
            <person name="Rascle C."/>
            <person name="Schumacher J."/>
            <person name="Segurens B."/>
            <person name="Sexton A."/>
            <person name="Silva E."/>
            <person name="Sirven C."/>
            <person name="Soanes D.M."/>
            <person name="Talbot N.J."/>
            <person name="Templeton M."/>
            <person name="Yandava C."/>
            <person name="Yarden O."/>
            <person name="Zeng Q."/>
            <person name="Rollins J.A."/>
            <person name="Lebrun M.H."/>
            <person name="Dickman M."/>
        </authorList>
    </citation>
    <scope>NUCLEOTIDE SEQUENCE [LARGE SCALE GENOMIC DNA]</scope>
    <source>
        <strain evidence="2 3">B05.10</strain>
    </source>
</reference>
<dbReference type="GeneID" id="5429498"/>
<keyword evidence="3" id="KW-1185">Reference proteome</keyword>
<evidence type="ECO:0000313" key="3">
    <source>
        <dbReference type="Proteomes" id="UP000001798"/>
    </source>
</evidence>
<dbReference type="OrthoDB" id="3482503at2759"/>
<protein>
    <submittedName>
        <fullName evidence="2">Uncharacterized protein</fullName>
    </submittedName>
</protein>
<dbReference type="KEGG" id="bfu:BCIN_01g03910"/>
<dbReference type="Proteomes" id="UP000001798">
    <property type="component" value="Chromosome 1"/>
</dbReference>
<dbReference type="RefSeq" id="XP_024546191.1">
    <property type="nucleotide sequence ID" value="XM_024690421.1"/>
</dbReference>
<evidence type="ECO:0000256" key="1">
    <source>
        <dbReference type="SAM" id="SignalP"/>
    </source>
</evidence>
<evidence type="ECO:0000313" key="2">
    <source>
        <dbReference type="EMBL" id="ATZ45644.1"/>
    </source>
</evidence>
<proteinExistence type="predicted"/>